<keyword evidence="1" id="KW-0813">Transport</keyword>
<dbReference type="eggNOG" id="KOG0017">
    <property type="taxonomic scope" value="Eukaryota"/>
</dbReference>
<evidence type="ECO:0000259" key="3">
    <source>
        <dbReference type="PROSITE" id="PS50836"/>
    </source>
</evidence>
<reference evidence="4" key="1">
    <citation type="journal article" date="2013" name="Genome Biol.">
        <title>Reference genomes and transcriptomes of Nicotiana sylvestris and Nicotiana tomentosiformis.</title>
        <authorList>
            <person name="Sierro N."/>
            <person name="Battey J.N."/>
            <person name="Ouadi S."/>
            <person name="Bovet L."/>
            <person name="Goepfert S."/>
            <person name="Bakaher N."/>
            <person name="Peitsch M.C."/>
            <person name="Ivanov N.V."/>
        </authorList>
    </citation>
    <scope>NUCLEOTIDE SEQUENCE [LARGE SCALE GENOMIC DNA]</scope>
</reference>
<evidence type="ECO:0000256" key="2">
    <source>
        <dbReference type="SAM" id="SignalP"/>
    </source>
</evidence>
<dbReference type="PANTHER" id="PTHR11439">
    <property type="entry name" value="GAG-POL-RELATED RETROTRANSPOSON"/>
    <property type="match status" value="1"/>
</dbReference>
<reference evidence="5" key="2">
    <citation type="submission" date="2025-08" db="UniProtKB">
        <authorList>
            <consortium name="RefSeq"/>
        </authorList>
    </citation>
    <scope>IDENTIFICATION</scope>
    <source>
        <tissue evidence="5">Leaf</tissue>
    </source>
</reference>
<feature type="domain" description="DOMON" evidence="3">
    <location>
        <begin position="175"/>
        <end position="289"/>
    </location>
</feature>
<sequence>MNAPAQGILLSASFDLSLLVYSDSDWAACAVSRRFVTRFYITLGGSPISWKSKKQPIVSLSSVEAEYRALRMVVTEVFWLTRLLGDLGLPISALVSIFCNSQAALHIDKNPMFHERIKHIEVDCHYVRDGLHSGLISLQFVPSSAHHADMLTKPLHAFAFRNNQTFATCNPLPLLNSVLHWSYHPENHTVDLAYRHRGVTDSDWVAWGLNINGARMVGAQCLVAFKNSSGQIQAYTAPIANYVTQLRQGSLSFNVPRIEAEFSNNEYIIFASLELPSGRTSFNQVWQNGQVSGQALQAHSQSGDNLRSFGSVDFATGQLGNDGGSRV</sequence>
<feature type="chain" id="PRO_5010545578" evidence="2">
    <location>
        <begin position="23"/>
        <end position="327"/>
    </location>
</feature>
<keyword evidence="4" id="KW-1185">Reference proteome</keyword>
<protein>
    <submittedName>
        <fullName evidence="5">Cytochrome b561 and DOMON domain-containing protein At5g35735-like</fullName>
    </submittedName>
</protein>
<keyword evidence="2" id="KW-0732">Signal</keyword>
<dbReference type="InterPro" id="IPR005018">
    <property type="entry name" value="DOMON_domain"/>
</dbReference>
<keyword evidence="1" id="KW-0249">Electron transport</keyword>
<dbReference type="RefSeq" id="XP_009795238.1">
    <property type="nucleotide sequence ID" value="XM_009796936.1"/>
</dbReference>
<evidence type="ECO:0000256" key="1">
    <source>
        <dbReference type="ARBA" id="ARBA00022982"/>
    </source>
</evidence>
<dbReference type="OrthoDB" id="1261138at2759"/>
<name>A0A1U7XWC8_NICSY</name>
<dbReference type="PANTHER" id="PTHR11439:SF470">
    <property type="entry name" value="CYSTEINE-RICH RLK (RECEPTOR-LIKE PROTEIN KINASE) 8"/>
    <property type="match status" value="1"/>
</dbReference>
<dbReference type="PROSITE" id="PS50836">
    <property type="entry name" value="DOMON"/>
    <property type="match status" value="1"/>
</dbReference>
<dbReference type="eggNOG" id="KOG4293">
    <property type="taxonomic scope" value="Eukaryota"/>
</dbReference>
<accession>A0A1U7XWC8</accession>
<dbReference type="CDD" id="cd09629">
    <property type="entry name" value="DOMON_CIL1_like"/>
    <property type="match status" value="1"/>
</dbReference>
<feature type="signal peptide" evidence="2">
    <location>
        <begin position="1"/>
        <end position="22"/>
    </location>
</feature>
<gene>
    <name evidence="5" type="primary">LOC104241961</name>
</gene>
<dbReference type="CDD" id="cd09272">
    <property type="entry name" value="RNase_HI_RT_Ty1"/>
    <property type="match status" value="1"/>
</dbReference>
<organism evidence="4 5">
    <name type="scientific">Nicotiana sylvestris</name>
    <name type="common">Wood tobacco</name>
    <name type="synonym">South American tobacco</name>
    <dbReference type="NCBI Taxonomy" id="4096"/>
    <lineage>
        <taxon>Eukaryota</taxon>
        <taxon>Viridiplantae</taxon>
        <taxon>Streptophyta</taxon>
        <taxon>Embryophyta</taxon>
        <taxon>Tracheophyta</taxon>
        <taxon>Spermatophyta</taxon>
        <taxon>Magnoliopsida</taxon>
        <taxon>eudicotyledons</taxon>
        <taxon>Gunneridae</taxon>
        <taxon>Pentapetalae</taxon>
        <taxon>asterids</taxon>
        <taxon>lamiids</taxon>
        <taxon>Solanales</taxon>
        <taxon>Solanaceae</taxon>
        <taxon>Nicotianoideae</taxon>
        <taxon>Nicotianeae</taxon>
        <taxon>Nicotiana</taxon>
    </lineage>
</organism>
<dbReference type="Pfam" id="PF04526">
    <property type="entry name" value="DUF568"/>
    <property type="match status" value="1"/>
</dbReference>
<dbReference type="InterPro" id="IPR045265">
    <property type="entry name" value="AIR12_DOMON"/>
</dbReference>
<dbReference type="Proteomes" id="UP000189701">
    <property type="component" value="Unplaced"/>
</dbReference>
<evidence type="ECO:0000313" key="5">
    <source>
        <dbReference type="RefSeq" id="XP_009795238.1"/>
    </source>
</evidence>
<evidence type="ECO:0000313" key="4">
    <source>
        <dbReference type="Proteomes" id="UP000189701"/>
    </source>
</evidence>
<dbReference type="STRING" id="4096.A0A1U7XWC8"/>
<dbReference type="AlphaFoldDB" id="A0A1U7XWC8"/>
<proteinExistence type="predicted"/>